<reference evidence="2 3" key="1">
    <citation type="submission" date="2016-01" db="EMBL/GenBank/DDBJ databases">
        <authorList>
            <person name="Regsiter A."/>
            <person name="william w."/>
        </authorList>
    </citation>
    <scope>NUCLEOTIDE SEQUENCE [LARGE SCALE GENOMIC DNA]</scope>
    <source>
        <strain evidence="2 3">CFBP 6927</strain>
    </source>
</reference>
<accession>A0ABM9VDQ9</accession>
<gene>
    <name evidence="2" type="ORF">AGR13a_Cc210076</name>
</gene>
<evidence type="ECO:0000256" key="1">
    <source>
        <dbReference type="SAM" id="Phobius"/>
    </source>
</evidence>
<protein>
    <submittedName>
        <fullName evidence="2">Uncharacterized protein</fullName>
    </submittedName>
</protein>
<keyword evidence="1" id="KW-0472">Membrane</keyword>
<organism evidence="2 3">
    <name type="scientific">Agrobacterium genomosp. 13 str. CFBP 6927</name>
    <dbReference type="NCBI Taxonomy" id="1183428"/>
    <lineage>
        <taxon>Bacteria</taxon>
        <taxon>Pseudomonadati</taxon>
        <taxon>Pseudomonadota</taxon>
        <taxon>Alphaproteobacteria</taxon>
        <taxon>Hyphomicrobiales</taxon>
        <taxon>Rhizobiaceae</taxon>
        <taxon>Rhizobium/Agrobacterium group</taxon>
        <taxon>Agrobacterium</taxon>
        <taxon>Agrobacterium tumefaciens complex</taxon>
    </lineage>
</organism>
<evidence type="ECO:0000313" key="2">
    <source>
        <dbReference type="EMBL" id="CUX20333.1"/>
    </source>
</evidence>
<feature type="transmembrane region" description="Helical" evidence="1">
    <location>
        <begin position="29"/>
        <end position="52"/>
    </location>
</feature>
<feature type="transmembrane region" description="Helical" evidence="1">
    <location>
        <begin position="72"/>
        <end position="98"/>
    </location>
</feature>
<keyword evidence="1" id="KW-0812">Transmembrane</keyword>
<comment type="caution">
    <text evidence="2">The sequence shown here is derived from an EMBL/GenBank/DDBJ whole genome shotgun (WGS) entry which is preliminary data.</text>
</comment>
<keyword evidence="1" id="KW-1133">Transmembrane helix</keyword>
<dbReference type="EMBL" id="FBWH01000014">
    <property type="protein sequence ID" value="CUX20333.1"/>
    <property type="molecule type" value="Genomic_DNA"/>
</dbReference>
<evidence type="ECO:0000313" key="3">
    <source>
        <dbReference type="Proteomes" id="UP000191812"/>
    </source>
</evidence>
<keyword evidence="3" id="KW-1185">Reference proteome</keyword>
<name>A0ABM9VDQ9_9HYPH</name>
<proteinExistence type="predicted"/>
<sequence>MQVYIHEAQLHLSSALHRGYDLGDWFRKWAAIVGLSLLGPVFLTFSITCFLYEELPGRRGSPITSVDDPILFYPLSLALVCTSAFMSYLSVMFVIGYVRGRPQREK</sequence>
<dbReference type="Proteomes" id="UP000191812">
    <property type="component" value="Unassembled WGS sequence"/>
</dbReference>